<reference evidence="1 2" key="1">
    <citation type="submission" date="2005-09" db="EMBL/GenBank/DDBJ databases">
        <authorList>
            <person name="Mural R.J."/>
            <person name="Li P.W."/>
            <person name="Adams M.D."/>
            <person name="Amanatides P.G."/>
            <person name="Baden-Tillson H."/>
            <person name="Barnstead M."/>
            <person name="Chin S.H."/>
            <person name="Dew I."/>
            <person name="Evans C.A."/>
            <person name="Ferriera S."/>
            <person name="Flanigan M."/>
            <person name="Fosler C."/>
            <person name="Glodek A."/>
            <person name="Gu Z."/>
            <person name="Holt R.A."/>
            <person name="Jennings D."/>
            <person name="Kraft C.L."/>
            <person name="Lu F."/>
            <person name="Nguyen T."/>
            <person name="Nusskern D.R."/>
            <person name="Pfannkoch C.M."/>
            <person name="Sitter C."/>
            <person name="Sutton G.G."/>
            <person name="Venter J.C."/>
            <person name="Wang Z."/>
            <person name="Woodage T."/>
            <person name="Zheng X.H."/>
            <person name="Zhong F."/>
        </authorList>
    </citation>
    <scope>NUCLEOTIDE SEQUENCE [LARGE SCALE GENOMIC DNA]</scope>
    <source>
        <strain>BN</strain>
        <strain evidence="2">Sprague-Dawley</strain>
    </source>
</reference>
<accession>A6HSG6</accession>
<proteinExistence type="predicted"/>
<gene>
    <name evidence="1" type="ORF">rCG_59701</name>
</gene>
<dbReference type="Proteomes" id="UP000234681">
    <property type="component" value="Chromosome 7"/>
</dbReference>
<protein>
    <submittedName>
        <fullName evidence="1">RCG59701</fullName>
    </submittedName>
</protein>
<name>A6HSG6_RAT</name>
<organism evidence="1 2">
    <name type="scientific">Rattus norvegicus</name>
    <name type="common">Rat</name>
    <dbReference type="NCBI Taxonomy" id="10116"/>
    <lineage>
        <taxon>Eukaryota</taxon>
        <taxon>Metazoa</taxon>
        <taxon>Chordata</taxon>
        <taxon>Craniata</taxon>
        <taxon>Vertebrata</taxon>
        <taxon>Euteleostomi</taxon>
        <taxon>Mammalia</taxon>
        <taxon>Eutheria</taxon>
        <taxon>Euarchontoglires</taxon>
        <taxon>Glires</taxon>
        <taxon>Rodentia</taxon>
        <taxon>Myomorpha</taxon>
        <taxon>Muroidea</taxon>
        <taxon>Muridae</taxon>
        <taxon>Murinae</taxon>
        <taxon>Rattus</taxon>
    </lineage>
</organism>
<evidence type="ECO:0000313" key="1">
    <source>
        <dbReference type="EMBL" id="EDM15906.1"/>
    </source>
</evidence>
<dbReference type="AlphaFoldDB" id="A6HSG6"/>
<sequence length="18" mass="2120">MLRHLYYIKKGCGSHSLL</sequence>
<evidence type="ECO:0000313" key="2">
    <source>
        <dbReference type="Proteomes" id="UP000234681"/>
    </source>
</evidence>
<dbReference type="EMBL" id="CH473950">
    <property type="protein sequence ID" value="EDM15906.1"/>
    <property type="molecule type" value="Genomic_DNA"/>
</dbReference>